<evidence type="ECO:0000259" key="1">
    <source>
        <dbReference type="Pfam" id="PF12697"/>
    </source>
</evidence>
<proteinExistence type="predicted"/>
<dbReference type="SUPFAM" id="SSF53474">
    <property type="entry name" value="alpha/beta-Hydrolases"/>
    <property type="match status" value="1"/>
</dbReference>
<protein>
    <submittedName>
        <fullName evidence="2">Pimeloyl-ACP methyl ester carboxylesterase</fullName>
    </submittedName>
</protein>
<dbReference type="EMBL" id="JAGIOB010000001">
    <property type="protein sequence ID" value="MBP2415601.1"/>
    <property type="molecule type" value="Genomic_DNA"/>
</dbReference>
<dbReference type="Pfam" id="PF12697">
    <property type="entry name" value="Abhydrolase_6"/>
    <property type="match status" value="1"/>
</dbReference>
<sequence>MTSPSGTPAPSGRDVVLLAGLWLTGDAWDAVAAELTRLGHRPVVPPLPGADDGATTATLDDQLAAVVAAVDAAERPVVVGHSAAASLAWLVADRRPADVARVVLVGGFPGADGTAYADFFPVVDDVMPFPGWTAFEGPDSVDLDEDARRRFAAAAVPVPAGVARAELRLGDDGRYAVPVTLVCPEFSPDDARAWIAAGDLPELARAAEVDLVDLDSGHWPMLTRPQALARLLDGLPAEG</sequence>
<reference evidence="2 3" key="1">
    <citation type="submission" date="2021-03" db="EMBL/GenBank/DDBJ databases">
        <title>Sequencing the genomes of 1000 actinobacteria strains.</title>
        <authorList>
            <person name="Klenk H.-P."/>
        </authorList>
    </citation>
    <scope>NUCLEOTIDE SEQUENCE [LARGE SCALE GENOMIC DNA]</scope>
    <source>
        <strain evidence="2 3">DSM 12936</strain>
    </source>
</reference>
<dbReference type="InterPro" id="IPR029058">
    <property type="entry name" value="AB_hydrolase_fold"/>
</dbReference>
<evidence type="ECO:0000313" key="3">
    <source>
        <dbReference type="Proteomes" id="UP000758168"/>
    </source>
</evidence>
<evidence type="ECO:0000313" key="2">
    <source>
        <dbReference type="EMBL" id="MBP2415601.1"/>
    </source>
</evidence>
<dbReference type="Proteomes" id="UP000758168">
    <property type="component" value="Unassembled WGS sequence"/>
</dbReference>
<dbReference type="RefSeq" id="WP_210052730.1">
    <property type="nucleotide sequence ID" value="NZ_BAAAMH010000022.1"/>
</dbReference>
<accession>A0ABS4Z3H6</accession>
<comment type="caution">
    <text evidence="2">The sequence shown here is derived from an EMBL/GenBank/DDBJ whole genome shotgun (WGS) entry which is preliminary data.</text>
</comment>
<gene>
    <name evidence="2" type="ORF">JOF54_000523</name>
</gene>
<dbReference type="Gene3D" id="3.40.50.1820">
    <property type="entry name" value="alpha/beta hydrolase"/>
    <property type="match status" value="1"/>
</dbReference>
<organism evidence="2 3">
    <name type="scientific">Microlunatus capsulatus</name>
    <dbReference type="NCBI Taxonomy" id="99117"/>
    <lineage>
        <taxon>Bacteria</taxon>
        <taxon>Bacillati</taxon>
        <taxon>Actinomycetota</taxon>
        <taxon>Actinomycetes</taxon>
        <taxon>Propionibacteriales</taxon>
        <taxon>Propionibacteriaceae</taxon>
        <taxon>Microlunatus</taxon>
    </lineage>
</organism>
<name>A0ABS4Z3H6_9ACTN</name>
<feature type="domain" description="AB hydrolase-1" evidence="1">
    <location>
        <begin position="15"/>
        <end position="230"/>
    </location>
</feature>
<keyword evidence="3" id="KW-1185">Reference proteome</keyword>
<dbReference type="InterPro" id="IPR000073">
    <property type="entry name" value="AB_hydrolase_1"/>
</dbReference>